<dbReference type="InterPro" id="IPR036603">
    <property type="entry name" value="RBP11-like"/>
</dbReference>
<feature type="compositionally biased region" description="Basic and acidic residues" evidence="4">
    <location>
        <begin position="760"/>
        <end position="778"/>
    </location>
</feature>
<dbReference type="GO" id="GO:0046983">
    <property type="term" value="F:protein dimerization activity"/>
    <property type="evidence" value="ECO:0007669"/>
    <property type="project" value="InterPro"/>
</dbReference>
<dbReference type="PANTHER" id="PTHR11800">
    <property type="entry name" value="DNA-DIRECTED RNA POLYMERASE"/>
    <property type="match status" value="1"/>
</dbReference>
<keyword evidence="2" id="KW-0804">Transcription</keyword>
<name>A0A8H2WAS7_9AGAM</name>
<dbReference type="EMBL" id="CAJMWS010000078">
    <property type="protein sequence ID" value="CAE6356624.1"/>
    <property type="molecule type" value="Genomic_DNA"/>
</dbReference>
<evidence type="ECO:0000313" key="8">
    <source>
        <dbReference type="Proteomes" id="UP000663846"/>
    </source>
</evidence>
<evidence type="ECO:0000313" key="7">
    <source>
        <dbReference type="EMBL" id="CAE6356624.1"/>
    </source>
</evidence>
<dbReference type="InterPro" id="IPR011263">
    <property type="entry name" value="DNA-dir_RNA_pol_RpoA/D/Rpb3"/>
</dbReference>
<keyword evidence="5" id="KW-1133">Transmembrane helix</keyword>
<feature type="region of interest" description="Disordered" evidence="4">
    <location>
        <begin position="125"/>
        <end position="158"/>
    </location>
</feature>
<dbReference type="PANTHER" id="PTHR11800:SF2">
    <property type="entry name" value="DNA-DIRECTED RNA POLYMERASE II SUBUNIT RPB3"/>
    <property type="match status" value="1"/>
</dbReference>
<dbReference type="SUPFAM" id="SSF55257">
    <property type="entry name" value="RBP11-like subunits of RNA polymerase"/>
    <property type="match status" value="1"/>
</dbReference>
<evidence type="ECO:0000256" key="1">
    <source>
        <dbReference type="ARBA" id="ARBA00022478"/>
    </source>
</evidence>
<evidence type="ECO:0000256" key="5">
    <source>
        <dbReference type="SAM" id="Phobius"/>
    </source>
</evidence>
<dbReference type="Gene3D" id="3.30.1360.10">
    <property type="entry name" value="RNA polymerase, RBP11-like subunit"/>
    <property type="match status" value="1"/>
</dbReference>
<dbReference type="HAMAP" id="MF_00320">
    <property type="entry name" value="RNApol_arch_Rpo3"/>
    <property type="match status" value="1"/>
</dbReference>
<evidence type="ECO:0000259" key="6">
    <source>
        <dbReference type="SMART" id="SM00662"/>
    </source>
</evidence>
<evidence type="ECO:0000256" key="2">
    <source>
        <dbReference type="ARBA" id="ARBA00023163"/>
    </source>
</evidence>
<sequence length="791" mass="86006">MNQETTTGPLLTIRDIKKQSVNFVLEGVELAFANSVRRVCMADLPTIAIDLVEIESNTTVLPDEFLAHRLGMVPLVSTNCDEALRYTRDCTCISRCKYCSVELYLNVSSTSQPVDITSNNLDIVPSGGGEFGGDDEGEEGDELQKRPPNFGTPIGKDDPNVPPVLLCRIRKGQELRLRCIAKKGTAKEHAKWSPCTGVGFEYDPYNKLRHTTYWYEVDSRAEWPMSENAKEEEPPRDDEPFDYMAKPEKFYFDIETDGKVAPREVVLKGLIELQTKLGNIIHGLTPRNEFDGDTGAGAAAVPQTNGGRAQTNGWGSATSPAQTGGWGAASPGQSGGGWGSSPRGGGGGWGSSASPRGGNGAWGSNSPANSGGTWGSASPNRGGGWNIQPLPSFPYVRPGGLWITATAPRPRYIGRLRLSSIASALVSTSARPDNVPHVRCSTNNIFYVPVIRLRNSALSNTHVLILSICEATPDVTEQHVSLDIVVVGWISTVSFVFMDNLWGLKDTCRLFTRQLDGPEPSHALCQAQSAIMLAQPPGMSAAALTVVWKVWSLTWSVRTNAIISKEPKWLSVTLLGFPWIVWIGLSAIFAATQMNSRVHRSSFYCISDNQDLSIVSSVIAAVLLILCLMFEGWTVILVYRRFRKSKRLGRAEVGDVSVPFLARIIAFALFIFIALVLSFIAAILTFAIEVPDIIISFIGVVIFLIFGSQEDVLIAWHIIQPKSPRASRSEGGQNSSIGHMSDTQPVGSHLSPSTLALASYKDDRHELHPSPTKPRFESDIESQATATSSQA</sequence>
<dbReference type="GO" id="GO:0005665">
    <property type="term" value="C:RNA polymerase II, core complex"/>
    <property type="evidence" value="ECO:0007669"/>
    <property type="project" value="TreeGrafter"/>
</dbReference>
<accession>A0A8H2WAS7</accession>
<feature type="transmembrane region" description="Helical" evidence="5">
    <location>
        <begin position="694"/>
        <end position="719"/>
    </location>
</feature>
<feature type="compositionally biased region" description="Polar residues" evidence="4">
    <location>
        <begin position="302"/>
        <end position="322"/>
    </location>
</feature>
<dbReference type="InterPro" id="IPR036643">
    <property type="entry name" value="RNApol_insert_sf"/>
</dbReference>
<feature type="compositionally biased region" description="Acidic residues" evidence="4">
    <location>
        <begin position="132"/>
        <end position="141"/>
    </location>
</feature>
<feature type="compositionally biased region" description="Gly residues" evidence="4">
    <location>
        <begin position="333"/>
        <end position="350"/>
    </location>
</feature>
<dbReference type="GO" id="GO:0006366">
    <property type="term" value="P:transcription by RNA polymerase II"/>
    <property type="evidence" value="ECO:0007669"/>
    <property type="project" value="TreeGrafter"/>
</dbReference>
<dbReference type="Pfam" id="PF01000">
    <property type="entry name" value="RNA_pol_A_bac"/>
    <property type="match status" value="1"/>
</dbReference>
<feature type="transmembrane region" description="Helical" evidence="5">
    <location>
        <begin position="569"/>
        <end position="592"/>
    </location>
</feature>
<dbReference type="SUPFAM" id="SSF56553">
    <property type="entry name" value="Insert subdomain of RNA polymerase alpha subunit"/>
    <property type="match status" value="1"/>
</dbReference>
<gene>
    <name evidence="7" type="ORF">RDB_LOCUS15243</name>
</gene>
<evidence type="ECO:0000256" key="4">
    <source>
        <dbReference type="SAM" id="MobiDB-lite"/>
    </source>
</evidence>
<protein>
    <recommendedName>
        <fullName evidence="6">DNA-directed RNA polymerase RpoA/D/Rpb3-type domain-containing protein</fullName>
    </recommendedName>
</protein>
<dbReference type="GO" id="GO:0003899">
    <property type="term" value="F:DNA-directed RNA polymerase activity"/>
    <property type="evidence" value="ECO:0007669"/>
    <property type="project" value="InterPro"/>
</dbReference>
<dbReference type="SMART" id="SM00662">
    <property type="entry name" value="RPOLD"/>
    <property type="match status" value="1"/>
</dbReference>
<proteinExistence type="inferred from homology"/>
<evidence type="ECO:0000256" key="3">
    <source>
        <dbReference type="ARBA" id="ARBA00025804"/>
    </source>
</evidence>
<keyword evidence="5" id="KW-0472">Membrane</keyword>
<feature type="compositionally biased region" description="Polar residues" evidence="4">
    <location>
        <begin position="781"/>
        <end position="791"/>
    </location>
</feature>
<dbReference type="Proteomes" id="UP000663846">
    <property type="component" value="Unassembled WGS sequence"/>
</dbReference>
<dbReference type="InterPro" id="IPR001514">
    <property type="entry name" value="DNA-dir_RNA_pol_30-40kDasu_CS"/>
</dbReference>
<dbReference type="InterPro" id="IPR011262">
    <property type="entry name" value="DNA-dir_RNA_pol_insert"/>
</dbReference>
<organism evidence="7 8">
    <name type="scientific">Rhizoctonia solani</name>
    <dbReference type="NCBI Taxonomy" id="456999"/>
    <lineage>
        <taxon>Eukaryota</taxon>
        <taxon>Fungi</taxon>
        <taxon>Dikarya</taxon>
        <taxon>Basidiomycota</taxon>
        <taxon>Agaricomycotina</taxon>
        <taxon>Agaricomycetes</taxon>
        <taxon>Cantharellales</taxon>
        <taxon>Ceratobasidiaceae</taxon>
        <taxon>Rhizoctonia</taxon>
    </lineage>
</organism>
<keyword evidence="5" id="KW-0812">Transmembrane</keyword>
<feature type="transmembrane region" description="Helical" evidence="5">
    <location>
        <begin position="660"/>
        <end position="688"/>
    </location>
</feature>
<dbReference type="AlphaFoldDB" id="A0A8H2WAS7"/>
<comment type="caution">
    <text evidence="7">The sequence shown here is derived from an EMBL/GenBank/DDBJ whole genome shotgun (WGS) entry which is preliminary data.</text>
</comment>
<feature type="compositionally biased region" description="Polar residues" evidence="4">
    <location>
        <begin position="362"/>
        <end position="379"/>
    </location>
</feature>
<dbReference type="InterPro" id="IPR022842">
    <property type="entry name" value="RNAP_Rpo3/Rpb3/RPAC1"/>
</dbReference>
<dbReference type="CDD" id="cd07031">
    <property type="entry name" value="RNAP_II_RPB3"/>
    <property type="match status" value="1"/>
</dbReference>
<dbReference type="Gene3D" id="2.170.120.12">
    <property type="entry name" value="DNA-directed RNA polymerase, insert domain"/>
    <property type="match status" value="1"/>
</dbReference>
<feature type="transmembrane region" description="Helical" evidence="5">
    <location>
        <begin position="612"/>
        <end position="639"/>
    </location>
</feature>
<feature type="region of interest" description="Disordered" evidence="4">
    <location>
        <begin position="284"/>
        <end position="383"/>
    </location>
</feature>
<dbReference type="GO" id="GO:0003677">
    <property type="term" value="F:DNA binding"/>
    <property type="evidence" value="ECO:0007669"/>
    <property type="project" value="InterPro"/>
</dbReference>
<dbReference type="InterPro" id="IPR050518">
    <property type="entry name" value="Rpo3/RPB3_RNA_Pol_subunit"/>
</dbReference>
<reference evidence="7" key="1">
    <citation type="submission" date="2021-01" db="EMBL/GenBank/DDBJ databases">
        <authorList>
            <person name="Kaushik A."/>
        </authorList>
    </citation>
    <scope>NUCLEOTIDE SEQUENCE</scope>
    <source>
        <strain evidence="7">AG1-1C</strain>
    </source>
</reference>
<dbReference type="Pfam" id="PF01193">
    <property type="entry name" value="RNA_pol_L"/>
    <property type="match status" value="1"/>
</dbReference>
<keyword evidence="1" id="KW-0240">DNA-directed RNA polymerase</keyword>
<feature type="domain" description="DNA-directed RNA polymerase RpoA/D/Rpb3-type" evidence="6">
    <location>
        <begin position="20"/>
        <end position="283"/>
    </location>
</feature>
<dbReference type="PROSITE" id="PS00446">
    <property type="entry name" value="RNA_POL_D_30KD"/>
    <property type="match status" value="1"/>
</dbReference>
<comment type="similarity">
    <text evidence="3">Belongs to the archaeal Rpo3/eukaryotic RPB3 RNA polymerase subunit family.</text>
</comment>
<feature type="compositionally biased region" description="Polar residues" evidence="4">
    <location>
        <begin position="730"/>
        <end position="756"/>
    </location>
</feature>
<feature type="region of interest" description="Disordered" evidence="4">
    <location>
        <begin position="724"/>
        <end position="791"/>
    </location>
</feature>